<dbReference type="AlphaFoldDB" id="Q0W646"/>
<dbReference type="EMBL" id="AM114193">
    <property type="protein sequence ID" value="CAJ36147.1"/>
    <property type="molecule type" value="Genomic_DNA"/>
</dbReference>
<evidence type="ECO:0000313" key="2">
    <source>
        <dbReference type="Proteomes" id="UP000000663"/>
    </source>
</evidence>
<name>Q0W646_METAR</name>
<sequence>MAISAFDDRSKQPTEEYLKATLGSAYALWTDLQNQIALTYSASPEWGYASKKSGWGMRMRAEKGKRVVLYMTPCKDYFIASFALGEKAVEALHESDLPASVLEIIDSAQKYVEGRAVRLEVRSAADVSSVVKIAAAKMAN</sequence>
<accession>Q0W646</accession>
<dbReference type="GeneID" id="5145345"/>
<organism evidence="1 2">
    <name type="scientific">Methanocella arvoryzae (strain DSM 22066 / NBRC 105507 / MRE50)</name>
    <dbReference type="NCBI Taxonomy" id="351160"/>
    <lineage>
        <taxon>Archaea</taxon>
        <taxon>Methanobacteriati</taxon>
        <taxon>Methanobacteriota</taxon>
        <taxon>Stenosarchaea group</taxon>
        <taxon>Methanomicrobia</taxon>
        <taxon>Methanocellales</taxon>
        <taxon>Methanocellaceae</taxon>
        <taxon>Methanocella</taxon>
    </lineage>
</organism>
<reference evidence="1 2" key="1">
    <citation type="journal article" date="2006" name="Science">
        <title>Genome of rice cluster I archaea -- the key methane producers in the rice rhizosphere.</title>
        <authorList>
            <person name="Erkel C."/>
            <person name="Kube M."/>
            <person name="Reinhardt R."/>
            <person name="Liesack W."/>
        </authorList>
    </citation>
    <scope>NUCLEOTIDE SEQUENCE [LARGE SCALE GENOMIC DNA]</scope>
    <source>
        <strain evidence="2">DSM 22066 / NBRC 105507 / MRE50</strain>
    </source>
</reference>
<proteinExistence type="predicted"/>
<keyword evidence="2" id="KW-1185">Reference proteome</keyword>
<dbReference type="eggNOG" id="arCOG10439">
    <property type="taxonomic scope" value="Archaea"/>
</dbReference>
<dbReference type="InterPro" id="IPR024265">
    <property type="entry name" value="DUF3788"/>
</dbReference>
<evidence type="ECO:0008006" key="3">
    <source>
        <dbReference type="Google" id="ProtNLM"/>
    </source>
</evidence>
<protein>
    <recommendedName>
        <fullName evidence="3">DUF3788 family protein</fullName>
    </recommendedName>
</protein>
<evidence type="ECO:0000313" key="1">
    <source>
        <dbReference type="EMBL" id="CAJ36147.1"/>
    </source>
</evidence>
<dbReference type="STRING" id="351160.RCIX772"/>
<dbReference type="RefSeq" id="WP_012036364.1">
    <property type="nucleotide sequence ID" value="NC_009464.1"/>
</dbReference>
<dbReference type="Pfam" id="PF12663">
    <property type="entry name" value="DUF3788"/>
    <property type="match status" value="1"/>
</dbReference>
<gene>
    <name evidence="1" type="ORF">RCIX772</name>
</gene>
<dbReference type="KEGG" id="rci:RCIX772"/>
<dbReference type="Proteomes" id="UP000000663">
    <property type="component" value="Chromosome"/>
</dbReference>